<accession>A0A6L2P936</accession>
<comment type="caution">
    <text evidence="12">The sequence shown here is derived from an EMBL/GenBank/DDBJ whole genome shotgun (WGS) entry which is preliminary data.</text>
</comment>
<evidence type="ECO:0000256" key="7">
    <source>
        <dbReference type="ARBA" id="ARBA00023239"/>
    </source>
</evidence>
<keyword evidence="13" id="KW-1185">Reference proteome</keyword>
<dbReference type="AlphaFoldDB" id="A0A6L2P936"/>
<keyword evidence="9" id="KW-0862">Zinc</keyword>
<dbReference type="GO" id="GO:0006518">
    <property type="term" value="P:peptide metabolic process"/>
    <property type="evidence" value="ECO:0007669"/>
    <property type="project" value="InterPro"/>
</dbReference>
<dbReference type="InterPro" id="IPR011042">
    <property type="entry name" value="6-blade_b-propeller_TolB-like"/>
</dbReference>
<dbReference type="SUPFAM" id="SSF101898">
    <property type="entry name" value="NHL repeat"/>
    <property type="match status" value="1"/>
</dbReference>
<dbReference type="GO" id="GO:0016020">
    <property type="term" value="C:membrane"/>
    <property type="evidence" value="ECO:0007669"/>
    <property type="project" value="InterPro"/>
</dbReference>
<evidence type="ECO:0000256" key="3">
    <source>
        <dbReference type="ARBA" id="ARBA00022729"/>
    </source>
</evidence>
<feature type="binding site" evidence="8">
    <location>
        <position position="85"/>
    </location>
    <ligand>
        <name>a protein</name>
        <dbReference type="ChEBI" id="CHEBI:16541"/>
    </ligand>
    <ligandPart>
        <name>C-terminal Xaa-(2S)-2-hydroxyglycine residue</name>
        <dbReference type="ChEBI" id="CHEBI:142768"/>
    </ligandPart>
</feature>
<protein>
    <recommendedName>
        <fullName evidence="1">peptidylamidoglycolate lyase</fullName>
        <ecNumber evidence="1">4.3.2.5</ecNumber>
    </recommendedName>
</protein>
<gene>
    <name evidence="12" type="ORF">Cfor_03029</name>
</gene>
<dbReference type="OrthoDB" id="10018185at2759"/>
<name>A0A6L2P936_COPFO</name>
<dbReference type="Pfam" id="PF01436">
    <property type="entry name" value="NHL"/>
    <property type="match status" value="2"/>
</dbReference>
<evidence type="ECO:0000256" key="1">
    <source>
        <dbReference type="ARBA" id="ARBA00012343"/>
    </source>
</evidence>
<feature type="signal peptide" evidence="11">
    <location>
        <begin position="1"/>
        <end position="17"/>
    </location>
</feature>
<evidence type="ECO:0000256" key="10">
    <source>
        <dbReference type="PROSITE-ProRule" id="PRU00504"/>
    </source>
</evidence>
<dbReference type="GO" id="GO:0005576">
    <property type="term" value="C:extracellular region"/>
    <property type="evidence" value="ECO:0007669"/>
    <property type="project" value="TreeGrafter"/>
</dbReference>
<evidence type="ECO:0000256" key="11">
    <source>
        <dbReference type="SAM" id="SignalP"/>
    </source>
</evidence>
<dbReference type="PROSITE" id="PS51125">
    <property type="entry name" value="NHL"/>
    <property type="match status" value="1"/>
</dbReference>
<keyword evidence="4" id="KW-0677">Repeat</keyword>
<feature type="repeat" description="NHL" evidence="10">
    <location>
        <begin position="122"/>
        <end position="163"/>
    </location>
</feature>
<evidence type="ECO:0000313" key="13">
    <source>
        <dbReference type="Proteomes" id="UP000502823"/>
    </source>
</evidence>
<evidence type="ECO:0000256" key="9">
    <source>
        <dbReference type="PIRSR" id="PIRSR600720-2"/>
    </source>
</evidence>
<keyword evidence="7" id="KW-0456">Lyase</keyword>
<feature type="binding site" evidence="9">
    <location>
        <position position="72"/>
    </location>
    <ligand>
        <name>Ca(2+)</name>
        <dbReference type="ChEBI" id="CHEBI:29108"/>
        <note>structural</note>
    </ligand>
</feature>
<evidence type="ECO:0000313" key="12">
    <source>
        <dbReference type="EMBL" id="GFG28803.1"/>
    </source>
</evidence>
<dbReference type="InParanoid" id="A0A6L2P936"/>
<proteinExistence type="predicted"/>
<dbReference type="PANTHER" id="PTHR10680">
    <property type="entry name" value="PEPTIDYL-GLYCINE ALPHA-AMIDATING MONOOXYGENASE"/>
    <property type="match status" value="1"/>
</dbReference>
<dbReference type="PANTHER" id="PTHR10680:SF36">
    <property type="entry name" value="PEPTIDYL-ALPHA-HYDROXYGLYCINE ALPHA-AMIDATING LYASE 1"/>
    <property type="match status" value="1"/>
</dbReference>
<evidence type="ECO:0000256" key="6">
    <source>
        <dbReference type="ARBA" id="ARBA00023180"/>
    </source>
</evidence>
<dbReference type="InterPro" id="IPR001258">
    <property type="entry name" value="NHL_repeat"/>
</dbReference>
<dbReference type="PRINTS" id="PR00790">
    <property type="entry name" value="PAMONOXGNASE"/>
</dbReference>
<dbReference type="InterPro" id="IPR000720">
    <property type="entry name" value="PHM/PAL"/>
</dbReference>
<evidence type="ECO:0000256" key="2">
    <source>
        <dbReference type="ARBA" id="ARBA00022723"/>
    </source>
</evidence>
<reference evidence="13" key="1">
    <citation type="submission" date="2020-01" db="EMBL/GenBank/DDBJ databases">
        <title>Draft genome sequence of the Termite Coptotermes fromosanus.</title>
        <authorList>
            <person name="Itakura S."/>
            <person name="Yosikawa Y."/>
            <person name="Umezawa K."/>
        </authorList>
    </citation>
    <scope>NUCLEOTIDE SEQUENCE [LARGE SCALE GENOMIC DNA]</scope>
</reference>
<dbReference type="EC" id="4.3.2.5" evidence="1"/>
<evidence type="ECO:0000256" key="8">
    <source>
        <dbReference type="PIRSR" id="PIRSR600720-1"/>
    </source>
</evidence>
<dbReference type="EMBL" id="BLKM01009919">
    <property type="protein sequence ID" value="GFG28803.1"/>
    <property type="molecule type" value="Genomic_DNA"/>
</dbReference>
<keyword evidence="9" id="KW-0106">Calcium</keyword>
<dbReference type="FunCoup" id="A0A6L2P936">
    <property type="interactions" value="12"/>
</dbReference>
<feature type="binding site" evidence="9">
    <location>
        <position position="137"/>
    </location>
    <ligand>
        <name>Zn(2+)</name>
        <dbReference type="ChEBI" id="CHEBI:29105"/>
        <note>catalytic</note>
    </ligand>
</feature>
<keyword evidence="3 11" id="KW-0732">Signal</keyword>
<organism evidence="12 13">
    <name type="scientific">Coptotermes formosanus</name>
    <name type="common">Formosan subterranean termite</name>
    <dbReference type="NCBI Taxonomy" id="36987"/>
    <lineage>
        <taxon>Eukaryota</taxon>
        <taxon>Metazoa</taxon>
        <taxon>Ecdysozoa</taxon>
        <taxon>Arthropoda</taxon>
        <taxon>Hexapoda</taxon>
        <taxon>Insecta</taxon>
        <taxon>Pterygota</taxon>
        <taxon>Neoptera</taxon>
        <taxon>Polyneoptera</taxon>
        <taxon>Dictyoptera</taxon>
        <taxon>Blattodea</taxon>
        <taxon>Blattoidea</taxon>
        <taxon>Termitoidae</taxon>
        <taxon>Rhinotermitidae</taxon>
        <taxon>Coptotermes</taxon>
    </lineage>
</organism>
<evidence type="ECO:0000256" key="5">
    <source>
        <dbReference type="ARBA" id="ARBA00023157"/>
    </source>
</evidence>
<dbReference type="GO" id="GO:0004598">
    <property type="term" value="F:peptidylamidoglycolate lyase activity"/>
    <property type="evidence" value="ECO:0007669"/>
    <property type="project" value="UniProtKB-EC"/>
</dbReference>
<dbReference type="Proteomes" id="UP000502823">
    <property type="component" value="Unassembled WGS sequence"/>
</dbReference>
<keyword evidence="5" id="KW-1015">Disulfide bond</keyword>
<dbReference type="Gene3D" id="2.120.10.30">
    <property type="entry name" value="TolB, C-terminal domain"/>
    <property type="match status" value="2"/>
</dbReference>
<sequence length="323" mass="35002">MAILWMVLVALVVACEGHPGQIRDFDDEFYSEVRHLLSRHAIRQGPANAHGHPEEVVGWPRPLPHLGQVTGVAVNSRGQPVIFHRGPRVWDASCFNASNHFQHAAEGPIAVTTVLTLDPASGAVVSDWGSNLFYMPHGITLDAEDNIWVTDVALHQVLKVVPHGLALIESLDLLCIADRENMRVVCPRAGLLLSRGAQPVSIQTPDLGRVYGVAAAGGLVYAVNGPTSPQIPVRGFTLDPRLETALDRWGPTASKYHYCFRDSAIRMALLSARTVRQCTSRKSVPIRCGSSLSSGMMTSNESDGHSCILTSYSEAEPNIPDIP</sequence>
<dbReference type="GO" id="GO:0046872">
    <property type="term" value="F:metal ion binding"/>
    <property type="evidence" value="ECO:0007669"/>
    <property type="project" value="UniProtKB-KW"/>
</dbReference>
<comment type="cofactor">
    <cofactor evidence="9">
        <name>Zn(2+)</name>
        <dbReference type="ChEBI" id="CHEBI:29105"/>
    </cofactor>
    <text evidence="9">Binds one Zn(2+) ion per subunit.</text>
</comment>
<keyword evidence="2 9" id="KW-0479">Metal-binding</keyword>
<evidence type="ECO:0000256" key="4">
    <source>
        <dbReference type="ARBA" id="ARBA00022737"/>
    </source>
</evidence>
<feature type="chain" id="PRO_5027064250" description="peptidylamidoglycolate lyase" evidence="11">
    <location>
        <begin position="18"/>
        <end position="323"/>
    </location>
</feature>
<keyword evidence="6" id="KW-0325">Glycoprotein</keyword>